<sequence>MIRLIFLTDFTERFAYNLLKGILAYAKNHEPWVVCRMPPSFKAAYGMEGVLKWAKTWQADAIIGQFGNDDNVDLFRQNGIIALAQDYKERFTNIPNITGDYRKTGQMGAEFFLTKGFRHFAFYGYRDAVWSKERCEGFRECIAAHGFGDNFSAYQHESIDNLWLYDAPPLLAWLKSLPHPTALMACDDNQGNRLTELWPASVT</sequence>
<feature type="domain" description="Transcriptional regulator LacI/GalR-like sensor" evidence="4">
    <location>
        <begin position="109"/>
        <end position="192"/>
    </location>
</feature>
<dbReference type="GO" id="GO:0000976">
    <property type="term" value="F:transcription cis-regulatory region binding"/>
    <property type="evidence" value="ECO:0007669"/>
    <property type="project" value="TreeGrafter"/>
</dbReference>
<dbReference type="AlphaFoldDB" id="A0A9D2HR29"/>
<evidence type="ECO:0000313" key="6">
    <source>
        <dbReference type="Proteomes" id="UP000823860"/>
    </source>
</evidence>
<reference evidence="5" key="1">
    <citation type="journal article" date="2021" name="PeerJ">
        <title>Extensive microbial diversity within the chicken gut microbiome revealed by metagenomics and culture.</title>
        <authorList>
            <person name="Gilroy R."/>
            <person name="Ravi A."/>
            <person name="Getino M."/>
            <person name="Pursley I."/>
            <person name="Horton D.L."/>
            <person name="Alikhan N.F."/>
            <person name="Baker D."/>
            <person name="Gharbi K."/>
            <person name="Hall N."/>
            <person name="Watson M."/>
            <person name="Adriaenssens E.M."/>
            <person name="Foster-Nyarko E."/>
            <person name="Jarju S."/>
            <person name="Secka A."/>
            <person name="Antonio M."/>
            <person name="Oren A."/>
            <person name="Chaudhuri R.R."/>
            <person name="La Ragione R."/>
            <person name="Hildebrand F."/>
            <person name="Pallen M.J."/>
        </authorList>
    </citation>
    <scope>NUCLEOTIDE SEQUENCE</scope>
    <source>
        <strain evidence="5">ChiHecec1B25-7008</strain>
    </source>
</reference>
<comment type="caution">
    <text evidence="5">The sequence shown here is derived from an EMBL/GenBank/DDBJ whole genome shotgun (WGS) entry which is preliminary data.</text>
</comment>
<evidence type="ECO:0000256" key="1">
    <source>
        <dbReference type="ARBA" id="ARBA00023015"/>
    </source>
</evidence>
<reference evidence="5" key="2">
    <citation type="submission" date="2021-04" db="EMBL/GenBank/DDBJ databases">
        <authorList>
            <person name="Gilroy R."/>
        </authorList>
    </citation>
    <scope>NUCLEOTIDE SEQUENCE</scope>
    <source>
        <strain evidence="5">ChiHecec1B25-7008</strain>
    </source>
</reference>
<dbReference type="PANTHER" id="PTHR30146:SF24">
    <property type="entry name" value="XYLOSE OPERON REGULATORY PROTEIN"/>
    <property type="match status" value="1"/>
</dbReference>
<keyword evidence="3" id="KW-0804">Transcription</keyword>
<evidence type="ECO:0000256" key="2">
    <source>
        <dbReference type="ARBA" id="ARBA00023125"/>
    </source>
</evidence>
<dbReference type="Proteomes" id="UP000823860">
    <property type="component" value="Unassembled WGS sequence"/>
</dbReference>
<accession>A0A9D2HR29</accession>
<dbReference type="Gene3D" id="3.40.50.2300">
    <property type="match status" value="1"/>
</dbReference>
<protein>
    <submittedName>
        <fullName evidence="5">Substrate-binding domain-containing protein</fullName>
    </submittedName>
</protein>
<dbReference type="SUPFAM" id="SSF53822">
    <property type="entry name" value="Periplasmic binding protein-like I"/>
    <property type="match status" value="1"/>
</dbReference>
<dbReference type="InterPro" id="IPR028082">
    <property type="entry name" value="Peripla_BP_I"/>
</dbReference>
<proteinExistence type="predicted"/>
<dbReference type="GO" id="GO:0003700">
    <property type="term" value="F:DNA-binding transcription factor activity"/>
    <property type="evidence" value="ECO:0007669"/>
    <property type="project" value="TreeGrafter"/>
</dbReference>
<gene>
    <name evidence="5" type="ORF">H9785_01075</name>
</gene>
<dbReference type="EMBL" id="DWZE01000013">
    <property type="protein sequence ID" value="HJA82558.1"/>
    <property type="molecule type" value="Genomic_DNA"/>
</dbReference>
<evidence type="ECO:0000256" key="3">
    <source>
        <dbReference type="ARBA" id="ARBA00023163"/>
    </source>
</evidence>
<dbReference type="Pfam" id="PF13377">
    <property type="entry name" value="Peripla_BP_3"/>
    <property type="match status" value="1"/>
</dbReference>
<name>A0A9D2HR29_9BACE</name>
<keyword evidence="2" id="KW-0238">DNA-binding</keyword>
<dbReference type="InterPro" id="IPR046335">
    <property type="entry name" value="LacI/GalR-like_sensor"/>
</dbReference>
<evidence type="ECO:0000259" key="4">
    <source>
        <dbReference type="Pfam" id="PF13377"/>
    </source>
</evidence>
<dbReference type="PANTHER" id="PTHR30146">
    <property type="entry name" value="LACI-RELATED TRANSCRIPTIONAL REPRESSOR"/>
    <property type="match status" value="1"/>
</dbReference>
<evidence type="ECO:0000313" key="5">
    <source>
        <dbReference type="EMBL" id="HJA82558.1"/>
    </source>
</evidence>
<organism evidence="5 6">
    <name type="scientific">Candidatus Bacteroides intestinavium</name>
    <dbReference type="NCBI Taxonomy" id="2838469"/>
    <lineage>
        <taxon>Bacteria</taxon>
        <taxon>Pseudomonadati</taxon>
        <taxon>Bacteroidota</taxon>
        <taxon>Bacteroidia</taxon>
        <taxon>Bacteroidales</taxon>
        <taxon>Bacteroidaceae</taxon>
        <taxon>Bacteroides</taxon>
    </lineage>
</organism>
<keyword evidence="1" id="KW-0805">Transcription regulation</keyword>